<name>A0ABX3KBK5_9GAMM</name>
<dbReference type="SUPFAM" id="SSF53850">
    <property type="entry name" value="Periplasmic binding protein-like II"/>
    <property type="match status" value="1"/>
</dbReference>
<accession>A0ABX3KBK5</accession>
<keyword evidence="3" id="KW-1185">Reference proteome</keyword>
<dbReference type="EMBL" id="MUFB01000008">
    <property type="protein sequence ID" value="OOE86153.1"/>
    <property type="molecule type" value="Genomic_DNA"/>
</dbReference>
<sequence length="384" mass="42451">MTMKHWIAALTLAIASTASFTASASAENNSWERIEQQAKGQTVYFNAWGGNQEINAYLRWASRELQRDYGVTLKHVKVADIAETVNRLLAEKTAGKDSGGSVDMVWINGENFKSMKENDLLYGPFVSTLPNWQIVDKSLPVEEDFTEPTDGLEAPWGVGQLVFIHDQKTLANPPRSFAELLDLAKAFPGRISYPKPPEFHGTSFLKAALLELTDSREALYLPVDEVDFDTVTAPLWRYLDQLHQVAWREGAQFPSGSAETIQLLDDGELLVAIAFNPNAAKAAVASGKLAPSARAFAFDQGALSNIHFMAIPYNANAKAGAMVAINFLMSEKAQLRKADTQVWGDPPVVKLPDTAEVSRFNTQPEPHPSWQTALERAWLKRYGQ</sequence>
<comment type="caution">
    <text evidence="2">The sequence shown here is derived from an EMBL/GenBank/DDBJ whole genome shotgun (WGS) entry which is preliminary data.</text>
</comment>
<dbReference type="NCBIfam" id="NF008633">
    <property type="entry name" value="PRK11622.1"/>
    <property type="match status" value="1"/>
</dbReference>
<feature type="signal peptide" evidence="1">
    <location>
        <begin position="1"/>
        <end position="24"/>
    </location>
</feature>
<dbReference type="Gene3D" id="3.40.190.10">
    <property type="entry name" value="Periplasmic binding protein-like II"/>
    <property type="match status" value="2"/>
</dbReference>
<reference evidence="2 3" key="1">
    <citation type="journal article" date="2017" name="Genome Announc.">
        <title>Draft Genome Sequences of Salinivibrio proteolyticus, Salinivibrio sharmensis, Salinivibrio siamensis, Salinivibrio costicola subsp. alcaliphilus, Salinivibrio costicola subsp. vallismortis, and 29 New Isolates Belonging to the Genus Salinivibrio.</title>
        <authorList>
            <person name="Lopez-Hermoso C."/>
            <person name="de la Haba R.R."/>
            <person name="Sanchez-Porro C."/>
            <person name="Bayliss S.C."/>
            <person name="Feil E.J."/>
            <person name="Ventosa A."/>
        </authorList>
    </citation>
    <scope>NUCLEOTIDE SEQUENCE [LARGE SCALE GENOMIC DNA]</scope>
    <source>
        <strain evidence="2 3">JCM 14472</strain>
    </source>
</reference>
<organism evidence="2 3">
    <name type="scientific">Salinivibrio siamensis</name>
    <dbReference type="NCBI Taxonomy" id="414286"/>
    <lineage>
        <taxon>Bacteria</taxon>
        <taxon>Pseudomonadati</taxon>
        <taxon>Pseudomonadota</taxon>
        <taxon>Gammaproteobacteria</taxon>
        <taxon>Vibrionales</taxon>
        <taxon>Vibrionaceae</taxon>
        <taxon>Salinivibrio</taxon>
    </lineage>
</organism>
<gene>
    <name evidence="2" type="ORF">BZG73_05920</name>
</gene>
<dbReference type="InterPro" id="IPR006059">
    <property type="entry name" value="SBP"/>
</dbReference>
<proteinExistence type="predicted"/>
<protein>
    <submittedName>
        <fullName evidence="2">ABC transporter substrate-binding protein</fullName>
    </submittedName>
</protein>
<dbReference type="PANTHER" id="PTHR42779:SF1">
    <property type="entry name" value="PROTEIN YNJB"/>
    <property type="match status" value="1"/>
</dbReference>
<dbReference type="RefSeq" id="WP_077667821.1">
    <property type="nucleotide sequence ID" value="NZ_MUFB01000008.1"/>
</dbReference>
<dbReference type="InterPro" id="IPR027020">
    <property type="entry name" value="YnjB"/>
</dbReference>
<dbReference type="Proteomes" id="UP000189410">
    <property type="component" value="Unassembled WGS sequence"/>
</dbReference>
<feature type="chain" id="PRO_5047466016" evidence="1">
    <location>
        <begin position="25"/>
        <end position="384"/>
    </location>
</feature>
<evidence type="ECO:0000313" key="2">
    <source>
        <dbReference type="EMBL" id="OOE86153.1"/>
    </source>
</evidence>
<dbReference type="PIRSF" id="PIRSF029172">
    <property type="entry name" value="UCP029172_ABC_sbc_YnjB"/>
    <property type="match status" value="1"/>
</dbReference>
<evidence type="ECO:0000256" key="1">
    <source>
        <dbReference type="SAM" id="SignalP"/>
    </source>
</evidence>
<dbReference type="PANTHER" id="PTHR42779">
    <property type="entry name" value="PROTEIN YNJB"/>
    <property type="match status" value="1"/>
</dbReference>
<keyword evidence="1" id="KW-0732">Signal</keyword>
<evidence type="ECO:0000313" key="3">
    <source>
        <dbReference type="Proteomes" id="UP000189410"/>
    </source>
</evidence>
<dbReference type="Pfam" id="PF13416">
    <property type="entry name" value="SBP_bac_8"/>
    <property type="match status" value="1"/>
</dbReference>